<dbReference type="Proteomes" id="UP000078542">
    <property type="component" value="Unassembled WGS sequence"/>
</dbReference>
<dbReference type="STRING" id="456900.A0A151I8I2"/>
<dbReference type="AlphaFoldDB" id="A0A151I8I2"/>
<gene>
    <name evidence="2" type="ORF">ALC62_14747</name>
</gene>
<dbReference type="InterPro" id="IPR008906">
    <property type="entry name" value="HATC_C_dom"/>
</dbReference>
<dbReference type="SMART" id="SM00597">
    <property type="entry name" value="ZnF_TTF"/>
    <property type="match status" value="1"/>
</dbReference>
<keyword evidence="3" id="KW-1185">Reference proteome</keyword>
<sequence length="735" mass="85860">YQKLKDICTWPVILTVAEKNVLMEKVPRKICLNYFPKDHKNRNFSEVYYTRKMSNGELIDRQWLVYSKEKNAIFCFPCKLFKSGSGQLETHGFNDWQHTSEKLKRHEVSKTHFKAMDTWTEARFKAINHSNVIHLSEKLYIKEKQKWKNILERLIAIIQYLAEHNMALRGSSDLLNTPNNGNFLGLVELMARYDSVLMEHVSYVKAARHRVTYLSKDTQNELISLMGNRIRNTLIDRIKAAKYFSVILDCTPDISHEEQLSCIIRYIYIHNGEIQICESFTGFLVVKDTSGLGLATTLKQHLNDCGLDFTNCRGQGYDNGANMKGFKSSVQAQLLRENRKAFFTPCGCHNLNLVLADIANVSPKVVTFFGIIQRLYTFLSASNYRYDIAKKHLKLTPKTLSDTRWECRVESVKAVRFQIKEFVQVFEEILTESKDAKTYSEATSLLKEIQFFPFILTIIWYELLVKVNRVSKILQQKDMQIDVTISFLDNLLKELSTFRENGYHKCMRTAKVIAEENNIIPHFLQRRVARSKRQYDYENVDESIKNEEEQFRIQYFLLVIDRAIESFKERFKLYEDLKNNFGFLYNFKKIKNLSKDDLLKNCNNFHILLQDGQISDIDGTDLFEELLSFIQVLPENNQSCLLDILKYLIELKLNLVYPNIYISIRILLTLPVTIATAERSFSKLKLIKNYLRSNTSQERLVGLAMMSIEREISHETDFSNVINDFASAKARKVRF</sequence>
<dbReference type="Pfam" id="PF14291">
    <property type="entry name" value="DUF4371"/>
    <property type="match status" value="1"/>
</dbReference>
<evidence type="ECO:0000313" key="3">
    <source>
        <dbReference type="Proteomes" id="UP000078542"/>
    </source>
</evidence>
<feature type="domain" description="TTF-type" evidence="1">
    <location>
        <begin position="48"/>
        <end position="131"/>
    </location>
</feature>
<reference evidence="2 3" key="1">
    <citation type="submission" date="2016-03" db="EMBL/GenBank/DDBJ databases">
        <title>Cyphomyrmex costatus WGS genome.</title>
        <authorList>
            <person name="Nygaard S."/>
            <person name="Hu H."/>
            <person name="Boomsma J."/>
            <person name="Zhang G."/>
        </authorList>
    </citation>
    <scope>NUCLEOTIDE SEQUENCE [LARGE SCALE GENOMIC DNA]</scope>
    <source>
        <strain evidence="2">MS0001</strain>
        <tissue evidence="2">Whole body</tissue>
    </source>
</reference>
<dbReference type="InterPro" id="IPR012337">
    <property type="entry name" value="RNaseH-like_sf"/>
</dbReference>
<accession>A0A151I8I2</accession>
<dbReference type="Pfam" id="PF05699">
    <property type="entry name" value="Dimer_Tnp_hAT"/>
    <property type="match status" value="1"/>
</dbReference>
<dbReference type="GO" id="GO:0046983">
    <property type="term" value="F:protein dimerization activity"/>
    <property type="evidence" value="ECO:0007669"/>
    <property type="project" value="InterPro"/>
</dbReference>
<dbReference type="SUPFAM" id="SSF53098">
    <property type="entry name" value="Ribonuclease H-like"/>
    <property type="match status" value="1"/>
</dbReference>
<evidence type="ECO:0000259" key="1">
    <source>
        <dbReference type="SMART" id="SM00597"/>
    </source>
</evidence>
<dbReference type="InterPro" id="IPR006580">
    <property type="entry name" value="Znf_TTF"/>
</dbReference>
<feature type="non-terminal residue" evidence="2">
    <location>
        <position position="1"/>
    </location>
</feature>
<evidence type="ECO:0000313" key="2">
    <source>
        <dbReference type="EMBL" id="KYM94624.1"/>
    </source>
</evidence>
<dbReference type="InterPro" id="IPR025398">
    <property type="entry name" value="DUF4371"/>
</dbReference>
<organism evidence="2 3">
    <name type="scientific">Cyphomyrmex costatus</name>
    <dbReference type="NCBI Taxonomy" id="456900"/>
    <lineage>
        <taxon>Eukaryota</taxon>
        <taxon>Metazoa</taxon>
        <taxon>Ecdysozoa</taxon>
        <taxon>Arthropoda</taxon>
        <taxon>Hexapoda</taxon>
        <taxon>Insecta</taxon>
        <taxon>Pterygota</taxon>
        <taxon>Neoptera</taxon>
        <taxon>Endopterygota</taxon>
        <taxon>Hymenoptera</taxon>
        <taxon>Apocrita</taxon>
        <taxon>Aculeata</taxon>
        <taxon>Formicoidea</taxon>
        <taxon>Formicidae</taxon>
        <taxon>Myrmicinae</taxon>
        <taxon>Cyphomyrmex</taxon>
    </lineage>
</organism>
<proteinExistence type="predicted"/>
<name>A0A151I8I2_9HYME</name>
<dbReference type="EMBL" id="KQ978358">
    <property type="protein sequence ID" value="KYM94624.1"/>
    <property type="molecule type" value="Genomic_DNA"/>
</dbReference>
<dbReference type="PANTHER" id="PTHR45749:SF35">
    <property type="entry name" value="AC-LIKE TRANSPOSASE-RELATED"/>
    <property type="match status" value="1"/>
</dbReference>
<protein>
    <submittedName>
        <fullName evidence="2">Zinc finger MYM-type protein 1</fullName>
    </submittedName>
</protein>
<dbReference type="PANTHER" id="PTHR45749">
    <property type="match status" value="1"/>
</dbReference>